<evidence type="ECO:0000256" key="7">
    <source>
        <dbReference type="SAM" id="Phobius"/>
    </source>
</evidence>
<feature type="domain" description="Major facilitator superfamily (MFS) profile" evidence="8">
    <location>
        <begin position="12"/>
        <end position="389"/>
    </location>
</feature>
<dbReference type="Pfam" id="PF07690">
    <property type="entry name" value="MFS_1"/>
    <property type="match status" value="1"/>
</dbReference>
<feature type="transmembrane region" description="Helical" evidence="7">
    <location>
        <begin position="49"/>
        <end position="66"/>
    </location>
</feature>
<comment type="caution">
    <text evidence="9">The sequence shown here is derived from an EMBL/GenBank/DDBJ whole genome shotgun (WGS) entry which is preliminary data.</text>
</comment>
<gene>
    <name evidence="9" type="ORF">JOD17_003928</name>
</gene>
<keyword evidence="3" id="KW-1003">Cell membrane</keyword>
<evidence type="ECO:0000256" key="5">
    <source>
        <dbReference type="ARBA" id="ARBA00022989"/>
    </source>
</evidence>
<feature type="transmembrane region" description="Helical" evidence="7">
    <location>
        <begin position="300"/>
        <end position="324"/>
    </location>
</feature>
<feature type="transmembrane region" description="Helical" evidence="7">
    <location>
        <begin position="243"/>
        <end position="264"/>
    </location>
</feature>
<dbReference type="EMBL" id="JAFBEC010000017">
    <property type="protein sequence ID" value="MBM7634802.1"/>
    <property type="molecule type" value="Genomic_DNA"/>
</dbReference>
<sequence>MTTLQSNSPTFRFTMLVIMVFIAGFVQGMLLPLLAILLEQAGYSSASNGFNAIALYIGILIASPFIEHPVRKYGYKPVISIGLIAVIITLLLFPLWQSFWFWFILRLIIGIADNMVHFSTQVWITSTSSKAVRGRNIAIYGLAFSAGFAGGPLMSNLLAIDERLPFVIAALFCAMIWVIMLKLRNEWPDNTVETVQQSGVLGRYFLVIKYGWFAFLPPLTFGFMEATIHGSYPIYAMRMGIDIEWLSFILPAFVVGGVITQIPLGLLSDRAGRKRVLLLLATVGALIFLAIPQFEHHIPLLIAAFLVAGGLLGSFYSLGLMYMADLLPRQLLPTGNVLIAISFSLGSMLGPVTGGVLIEWVGQGSLYYAIGSLLIVLIGAGLIFRPVYRGEE</sequence>
<keyword evidence="5 7" id="KW-1133">Transmembrane helix</keyword>
<keyword evidence="10" id="KW-1185">Reference proteome</keyword>
<dbReference type="RefSeq" id="WP_239575744.1">
    <property type="nucleotide sequence ID" value="NZ_JAFBEC010000017.1"/>
</dbReference>
<feature type="transmembrane region" description="Helical" evidence="7">
    <location>
        <begin position="276"/>
        <end position="294"/>
    </location>
</feature>
<feature type="transmembrane region" description="Helical" evidence="7">
    <location>
        <begin position="204"/>
        <end position="223"/>
    </location>
</feature>
<dbReference type="SUPFAM" id="SSF103473">
    <property type="entry name" value="MFS general substrate transporter"/>
    <property type="match status" value="1"/>
</dbReference>
<evidence type="ECO:0000313" key="9">
    <source>
        <dbReference type="EMBL" id="MBM7634802.1"/>
    </source>
</evidence>
<evidence type="ECO:0000259" key="8">
    <source>
        <dbReference type="PROSITE" id="PS50850"/>
    </source>
</evidence>
<feature type="transmembrane region" description="Helical" evidence="7">
    <location>
        <begin position="137"/>
        <end position="158"/>
    </location>
</feature>
<dbReference type="PANTHER" id="PTHR23521:SF2">
    <property type="entry name" value="TRANSPORTER MFS SUPERFAMILY"/>
    <property type="match status" value="1"/>
</dbReference>
<keyword evidence="4 7" id="KW-0812">Transmembrane</keyword>
<evidence type="ECO:0000256" key="2">
    <source>
        <dbReference type="ARBA" id="ARBA00022448"/>
    </source>
</evidence>
<feature type="transmembrane region" description="Helical" evidence="7">
    <location>
        <begin position="336"/>
        <end position="360"/>
    </location>
</feature>
<feature type="transmembrane region" description="Helical" evidence="7">
    <location>
        <begin position="164"/>
        <end position="183"/>
    </location>
</feature>
<protein>
    <submittedName>
        <fullName evidence="9">MFS family permease</fullName>
    </submittedName>
</protein>
<evidence type="ECO:0000313" key="10">
    <source>
        <dbReference type="Proteomes" id="UP000741863"/>
    </source>
</evidence>
<dbReference type="Proteomes" id="UP000741863">
    <property type="component" value="Unassembled WGS sequence"/>
</dbReference>
<organism evidence="9 10">
    <name type="scientific">Geomicrobium sediminis</name>
    <dbReference type="NCBI Taxonomy" id="1347788"/>
    <lineage>
        <taxon>Bacteria</taxon>
        <taxon>Bacillati</taxon>
        <taxon>Bacillota</taxon>
        <taxon>Bacilli</taxon>
        <taxon>Bacillales</taxon>
        <taxon>Geomicrobium</taxon>
    </lineage>
</organism>
<dbReference type="InterPro" id="IPR005829">
    <property type="entry name" value="Sugar_transporter_CS"/>
</dbReference>
<reference evidence="9 10" key="1">
    <citation type="submission" date="2021-01" db="EMBL/GenBank/DDBJ databases">
        <title>Genomic Encyclopedia of Type Strains, Phase IV (KMG-IV): sequencing the most valuable type-strain genomes for metagenomic binning, comparative biology and taxonomic classification.</title>
        <authorList>
            <person name="Goeker M."/>
        </authorList>
    </citation>
    <scope>NUCLEOTIDE SEQUENCE [LARGE SCALE GENOMIC DNA]</scope>
    <source>
        <strain evidence="9 10">DSM 25540</strain>
    </source>
</reference>
<proteinExistence type="predicted"/>
<feature type="transmembrane region" description="Helical" evidence="7">
    <location>
        <begin position="12"/>
        <end position="37"/>
    </location>
</feature>
<dbReference type="InterPro" id="IPR036259">
    <property type="entry name" value="MFS_trans_sf"/>
</dbReference>
<dbReference type="PANTHER" id="PTHR23521">
    <property type="entry name" value="TRANSPORTER MFS SUPERFAMILY"/>
    <property type="match status" value="1"/>
</dbReference>
<keyword evidence="6 7" id="KW-0472">Membrane</keyword>
<keyword evidence="2" id="KW-0813">Transport</keyword>
<dbReference type="InterPro" id="IPR011701">
    <property type="entry name" value="MFS"/>
</dbReference>
<dbReference type="PROSITE" id="PS00216">
    <property type="entry name" value="SUGAR_TRANSPORT_1"/>
    <property type="match status" value="1"/>
</dbReference>
<dbReference type="InterPro" id="IPR020846">
    <property type="entry name" value="MFS_dom"/>
</dbReference>
<accession>A0ABS2PHP4</accession>
<dbReference type="PROSITE" id="PS50850">
    <property type="entry name" value="MFS"/>
    <property type="match status" value="1"/>
</dbReference>
<feature type="transmembrane region" description="Helical" evidence="7">
    <location>
        <begin position="73"/>
        <end position="93"/>
    </location>
</feature>
<feature type="transmembrane region" description="Helical" evidence="7">
    <location>
        <begin position="366"/>
        <end position="388"/>
    </location>
</feature>
<evidence type="ECO:0000256" key="3">
    <source>
        <dbReference type="ARBA" id="ARBA00022475"/>
    </source>
</evidence>
<dbReference type="CDD" id="cd17477">
    <property type="entry name" value="MFS_YcaD_like"/>
    <property type="match status" value="1"/>
</dbReference>
<evidence type="ECO:0000256" key="4">
    <source>
        <dbReference type="ARBA" id="ARBA00022692"/>
    </source>
</evidence>
<comment type="subcellular location">
    <subcellularLocation>
        <location evidence="1">Cell membrane</location>
        <topology evidence="1">Multi-pass membrane protein</topology>
    </subcellularLocation>
</comment>
<name>A0ABS2PHP4_9BACL</name>
<evidence type="ECO:0000256" key="1">
    <source>
        <dbReference type="ARBA" id="ARBA00004651"/>
    </source>
</evidence>
<dbReference type="InterPro" id="IPR047200">
    <property type="entry name" value="MFS_YcaD-like"/>
</dbReference>
<dbReference type="Gene3D" id="1.20.1250.20">
    <property type="entry name" value="MFS general substrate transporter like domains"/>
    <property type="match status" value="2"/>
</dbReference>
<evidence type="ECO:0000256" key="6">
    <source>
        <dbReference type="ARBA" id="ARBA00023136"/>
    </source>
</evidence>